<sequence>MRNFTILFIFFISFSAISQETIISGTVINDNTLSPLWNINVVNINLVKGAVTDAKGNFKIPANVNDVLLVSSLGFQSIEIKVTNDWIKSNANRIHLTEKAYALEEVVILPYDLTGYLEVDSKLIPEKENYWYNISGLTSRYEAGESSPGAFGRVMNSLFNPADMLYNFFGKKPKELKRLKELKKDENLRNLLQTKYDHQTIYLLLGIDKKELTEILQRCSYSETFVKTANDLQILDAINGCYEEYKVLKK</sequence>
<accession>A0A075SFC1</accession>
<evidence type="ECO:0000313" key="2">
    <source>
        <dbReference type="Proteomes" id="UP000596329"/>
    </source>
</evidence>
<dbReference type="OMA" id="CYEEYKV"/>
<dbReference type="GO" id="GO:0004180">
    <property type="term" value="F:carboxypeptidase activity"/>
    <property type="evidence" value="ECO:0007669"/>
    <property type="project" value="UniProtKB-KW"/>
</dbReference>
<dbReference type="Proteomes" id="UP000596329">
    <property type="component" value="Chromosome"/>
</dbReference>
<evidence type="ECO:0000313" key="1">
    <source>
        <dbReference type="EMBL" id="QRE05234.1"/>
    </source>
</evidence>
<dbReference type="KEGG" id="fpk:IA06_08760"/>
<dbReference type="GeneID" id="66551996"/>
<dbReference type="KEGG" id="fpq:IB65_09040"/>
<dbReference type="EMBL" id="CP059075">
    <property type="protein sequence ID" value="QRE05234.1"/>
    <property type="molecule type" value="Genomic_DNA"/>
</dbReference>
<organism evidence="1 2">
    <name type="scientific">Flavobacterium psychrophilum</name>
    <dbReference type="NCBI Taxonomy" id="96345"/>
    <lineage>
        <taxon>Bacteria</taxon>
        <taxon>Pseudomonadati</taxon>
        <taxon>Bacteroidota</taxon>
        <taxon>Flavobacteriia</taxon>
        <taxon>Flavobacteriales</taxon>
        <taxon>Flavobacteriaceae</taxon>
        <taxon>Flavobacterium</taxon>
    </lineage>
</organism>
<name>A0A075SFC1_FLAPS</name>
<keyword evidence="1" id="KW-0121">Carboxypeptidase</keyword>
<dbReference type="RefSeq" id="WP_011963924.1">
    <property type="nucleotide sequence ID" value="NZ_BCNG01000002.1"/>
</dbReference>
<dbReference type="AlphaFoldDB" id="A0A075SFC1"/>
<dbReference type="SUPFAM" id="SSF49464">
    <property type="entry name" value="Carboxypeptidase regulatory domain-like"/>
    <property type="match status" value="1"/>
</dbReference>
<keyword evidence="1" id="KW-0645">Protease</keyword>
<keyword evidence="1" id="KW-0378">Hydrolase</keyword>
<dbReference type="KEGG" id="fpw:IA04_08755"/>
<proteinExistence type="predicted"/>
<dbReference type="KEGG" id="fpc:FPSM_00984"/>
<gene>
    <name evidence="1" type="ORF">H0H26_06520</name>
</gene>
<reference evidence="1 2" key="1">
    <citation type="submission" date="2020-07" db="EMBL/GenBank/DDBJ databases">
        <title>Genomic characterization of Flavobacterium psychrophilum strains.</title>
        <authorList>
            <person name="Castillo D."/>
            <person name="Jorgensen J."/>
            <person name="Middelboe M."/>
        </authorList>
    </citation>
    <scope>NUCLEOTIDE SEQUENCE [LARGE SCALE GENOMIC DNA]</scope>
    <source>
        <strain evidence="1 2">FPS-R7</strain>
    </source>
</reference>
<dbReference type="KEGG" id="fpv:IA03_08820"/>
<protein>
    <submittedName>
        <fullName evidence="1">Carboxypeptidase-like regulatory domain-containing protein</fullName>
    </submittedName>
</protein>
<dbReference type="InterPro" id="IPR008969">
    <property type="entry name" value="CarboxyPept-like_regulatory"/>
</dbReference>
<dbReference type="Pfam" id="PF13715">
    <property type="entry name" value="CarbopepD_reg_2"/>
    <property type="match status" value="1"/>
</dbReference>